<evidence type="ECO:0000313" key="2">
    <source>
        <dbReference type="Proteomes" id="UP000236319"/>
    </source>
</evidence>
<dbReference type="OrthoDB" id="366513at2759"/>
<dbReference type="GeneID" id="39874261"/>
<sequence length="234" mass="25368">MVYNSLTEAPHNLKEAIDWLIALKGTDAESNLKAMGEAIYNLLGSDTIGGKMLPALKIIRRISQNFLQKKELHDQAFVKSALRQLNQLMDKTPGGIAIPKSVTPDTIANNLAHVVVGAEIFLNDIKDLDQYVSSYSSEATWANSCSMKPEACAVVFVGIAPMLFTGLRYLNSACLGSTRSGSKSISKERLEEVLKSLGYRDPHCKDGISGADVISALRAVDKKTMATLHDLASI</sequence>
<reference evidence="1 2" key="1">
    <citation type="journal article" date="2017" name="BMC Genomics">
        <title>Whole-genome assembly of Babesia ovata and comparative genomics between closely related pathogens.</title>
        <authorList>
            <person name="Yamagishi J."/>
            <person name="Asada M."/>
            <person name="Hakimi H."/>
            <person name="Tanaka T.Q."/>
            <person name="Sugimoto C."/>
            <person name="Kawazu S."/>
        </authorList>
    </citation>
    <scope>NUCLEOTIDE SEQUENCE [LARGE SCALE GENOMIC DNA]</scope>
    <source>
        <strain evidence="1 2">Miyake</strain>
    </source>
</reference>
<dbReference type="Proteomes" id="UP000236319">
    <property type="component" value="Unassembled WGS sequence"/>
</dbReference>
<dbReference type="RefSeq" id="XP_028866734.1">
    <property type="nucleotide sequence ID" value="XM_029010901.1"/>
</dbReference>
<dbReference type="AlphaFoldDB" id="A0A2H6KBX2"/>
<proteinExistence type="predicted"/>
<keyword evidence="2" id="KW-1185">Reference proteome</keyword>
<protein>
    <submittedName>
        <fullName evidence="1">Uncharacterized protein</fullName>
    </submittedName>
</protein>
<name>A0A2H6KBX2_9APIC</name>
<comment type="caution">
    <text evidence="1">The sequence shown here is derived from an EMBL/GenBank/DDBJ whole genome shotgun (WGS) entry which is preliminary data.</text>
</comment>
<accession>A0A2H6KBX2</accession>
<dbReference type="EMBL" id="BDSA01000002">
    <property type="protein sequence ID" value="GBE60491.1"/>
    <property type="molecule type" value="Genomic_DNA"/>
</dbReference>
<evidence type="ECO:0000313" key="1">
    <source>
        <dbReference type="EMBL" id="GBE60491.1"/>
    </source>
</evidence>
<gene>
    <name evidence="1" type="ORF">BOVATA_019840</name>
</gene>
<dbReference type="VEuPathDB" id="PiroplasmaDB:BOVATA_019840"/>
<organism evidence="1 2">
    <name type="scientific">Babesia ovata</name>
    <dbReference type="NCBI Taxonomy" id="189622"/>
    <lineage>
        <taxon>Eukaryota</taxon>
        <taxon>Sar</taxon>
        <taxon>Alveolata</taxon>
        <taxon>Apicomplexa</taxon>
        <taxon>Aconoidasida</taxon>
        <taxon>Piroplasmida</taxon>
        <taxon>Babesiidae</taxon>
        <taxon>Babesia</taxon>
    </lineage>
</organism>